<dbReference type="InterPro" id="IPR052712">
    <property type="entry name" value="Acid_resist_chaperone_HdeD"/>
</dbReference>
<evidence type="ECO:0000313" key="2">
    <source>
        <dbReference type="EMBL" id="CRF32466.1"/>
    </source>
</evidence>
<feature type="transmembrane region" description="Helical" evidence="1">
    <location>
        <begin position="120"/>
        <end position="139"/>
    </location>
</feature>
<feature type="transmembrane region" description="Helical" evidence="1">
    <location>
        <begin position="65"/>
        <end position="83"/>
    </location>
</feature>
<dbReference type="PANTHER" id="PTHR34989">
    <property type="entry name" value="PROTEIN HDED"/>
    <property type="match status" value="1"/>
</dbReference>
<feature type="transmembrane region" description="Helical" evidence="1">
    <location>
        <begin position="145"/>
        <end position="170"/>
    </location>
</feature>
<keyword evidence="1" id="KW-0812">Transmembrane</keyword>
<dbReference type="PANTHER" id="PTHR34989:SF1">
    <property type="entry name" value="PROTEIN HDED"/>
    <property type="match status" value="1"/>
</dbReference>
<dbReference type="Pfam" id="PF03729">
    <property type="entry name" value="DUF308"/>
    <property type="match status" value="2"/>
</dbReference>
<feature type="transmembrane region" description="Helical" evidence="1">
    <location>
        <begin position="89"/>
        <end position="108"/>
    </location>
</feature>
<name>A0A0G4K5D2_9SPIR</name>
<evidence type="ECO:0008006" key="4">
    <source>
        <dbReference type="Google" id="ProtNLM"/>
    </source>
</evidence>
<keyword evidence="1" id="KW-1133">Transmembrane helix</keyword>
<keyword evidence="1" id="KW-0472">Membrane</keyword>
<evidence type="ECO:0000313" key="3">
    <source>
        <dbReference type="Proteomes" id="UP000043763"/>
    </source>
</evidence>
<keyword evidence="3" id="KW-1185">Reference proteome</keyword>
<accession>A0A0G4K5D2</accession>
<evidence type="ECO:0000256" key="1">
    <source>
        <dbReference type="SAM" id="Phobius"/>
    </source>
</evidence>
<dbReference type="AlphaFoldDB" id="A0A0G4K5D2"/>
<dbReference type="InterPro" id="IPR005325">
    <property type="entry name" value="DUF308_memb"/>
</dbReference>
<dbReference type="EMBL" id="CVLB01000001">
    <property type="protein sequence ID" value="CRF32466.1"/>
    <property type="molecule type" value="Genomic_DNA"/>
</dbReference>
<dbReference type="OrthoDB" id="308029at2"/>
<gene>
    <name evidence="2" type="ORF">BRSU_0815</name>
</gene>
<protein>
    <recommendedName>
        <fullName evidence="4">Acid-resistance membrane protein</fullName>
    </recommendedName>
</protein>
<reference evidence="3" key="1">
    <citation type="submission" date="2015-04" db="EMBL/GenBank/DDBJ databases">
        <authorList>
            <person name="Mushtaq Mamoona"/>
        </authorList>
    </citation>
    <scope>NUCLEOTIDE SEQUENCE [LARGE SCALE GENOMIC DNA]</scope>
    <source>
        <strain evidence="3">AN4859/03</strain>
    </source>
</reference>
<organism evidence="2 3">
    <name type="scientific">Brachyspira suanatina</name>
    <dbReference type="NCBI Taxonomy" id="381802"/>
    <lineage>
        <taxon>Bacteria</taxon>
        <taxon>Pseudomonadati</taxon>
        <taxon>Spirochaetota</taxon>
        <taxon>Spirochaetia</taxon>
        <taxon>Brachyspirales</taxon>
        <taxon>Brachyspiraceae</taxon>
        <taxon>Brachyspira</taxon>
    </lineage>
</organism>
<sequence length="176" mass="19224">MGKLGRVLWLIFGILLIISGIATLFNPIETVLMLAYIIGFLTIFSGISAIFYYFSLRDKSGSTLILLDGIVSTICGIIIISNLQISGAFVPYMAAFFVIVRGVVAISSSIELKKFGYNQWGLSMFSGILTLIAGIILTFNPILGAVYVSVVLGLGLILYGIITLQLWFAFDKFFKI</sequence>
<dbReference type="RefSeq" id="WP_048593920.1">
    <property type="nucleotide sequence ID" value="NZ_CVLB01000001.1"/>
</dbReference>
<dbReference type="Proteomes" id="UP000043763">
    <property type="component" value="Unassembled WGS sequence"/>
</dbReference>
<feature type="transmembrane region" description="Helical" evidence="1">
    <location>
        <begin position="31"/>
        <end position="53"/>
    </location>
</feature>
<feature type="transmembrane region" description="Helical" evidence="1">
    <location>
        <begin position="7"/>
        <end position="25"/>
    </location>
</feature>
<proteinExistence type="predicted"/>
<dbReference type="GO" id="GO:0005886">
    <property type="term" value="C:plasma membrane"/>
    <property type="evidence" value="ECO:0007669"/>
    <property type="project" value="TreeGrafter"/>
</dbReference>